<sequence>MLRNPIKRSKSFIHPSGDVMREISESDLNKTVAGAGLAKNSGGVICTASAECYYGTLLKFCCPK</sequence>
<organism evidence="1 2">
    <name type="scientific">Aerococcus sanguinicola</name>
    <dbReference type="NCBI Taxonomy" id="119206"/>
    <lineage>
        <taxon>Bacteria</taxon>
        <taxon>Bacillati</taxon>
        <taxon>Bacillota</taxon>
        <taxon>Bacilli</taxon>
        <taxon>Lactobacillales</taxon>
        <taxon>Aerococcaceae</taxon>
        <taxon>Aerococcus</taxon>
    </lineage>
</organism>
<dbReference type="Proteomes" id="UP000234239">
    <property type="component" value="Unassembled WGS sequence"/>
</dbReference>
<accession>A0A2I1MLN9</accession>
<comment type="caution">
    <text evidence="1">The sequence shown here is derived from an EMBL/GenBank/DDBJ whole genome shotgun (WGS) entry which is preliminary data.</text>
</comment>
<evidence type="ECO:0000313" key="1">
    <source>
        <dbReference type="EMBL" id="PKZ21023.1"/>
    </source>
</evidence>
<dbReference type="RefSeq" id="WP_101603837.1">
    <property type="nucleotide sequence ID" value="NZ_PKGY01000005.1"/>
</dbReference>
<evidence type="ECO:0000313" key="2">
    <source>
        <dbReference type="Proteomes" id="UP000234239"/>
    </source>
</evidence>
<dbReference type="EMBL" id="PKGY01000005">
    <property type="protein sequence ID" value="PKZ21023.1"/>
    <property type="molecule type" value="Genomic_DNA"/>
</dbReference>
<proteinExistence type="predicted"/>
<protein>
    <recommendedName>
        <fullName evidence="3">Plantaricin C family lantibiotic</fullName>
    </recommendedName>
</protein>
<reference evidence="1 2" key="1">
    <citation type="submission" date="2017-12" db="EMBL/GenBank/DDBJ databases">
        <title>Phylogenetic diversity of female urinary microbiome.</title>
        <authorList>
            <person name="Thomas-White K."/>
            <person name="Wolfe A.J."/>
        </authorList>
    </citation>
    <scope>NUCLEOTIDE SEQUENCE [LARGE SCALE GENOMIC DNA]</scope>
    <source>
        <strain evidence="1 2">UMB0139</strain>
    </source>
</reference>
<dbReference type="OrthoDB" id="2055268at2"/>
<dbReference type="AlphaFoldDB" id="A0A2I1MLN9"/>
<gene>
    <name evidence="1" type="ORF">CYJ28_08480</name>
</gene>
<name>A0A2I1MLN9_9LACT</name>
<dbReference type="NCBIfam" id="NF000539">
    <property type="entry name" value="plantaricin"/>
    <property type="match status" value="1"/>
</dbReference>
<evidence type="ECO:0008006" key="3">
    <source>
        <dbReference type="Google" id="ProtNLM"/>
    </source>
</evidence>